<comment type="caution">
    <text evidence="7">The sequence shown here is derived from an EMBL/GenBank/DDBJ whole genome shotgun (WGS) entry which is preliminary data.</text>
</comment>
<evidence type="ECO:0000313" key="8">
    <source>
        <dbReference type="Proteomes" id="UP001566476"/>
    </source>
</evidence>
<sequence length="192" mass="20583">MTPGDPHQSPPPSASPPEASEQDLSARFEALATEAVDPLRRYLARRTDSATAEDVLSETLLVCWRRAGDIPADAAVAWAIGVARWCLANAERAGRRRGLLARRVASVDPPVQHLPGPGQSTPEQDAADHAAATVAAAMSRLNAKDAEVVRLWAWEQLTPTQIAVVLGTSVNAATVRLHRAKKKLRTHLEAVS</sequence>
<dbReference type="InterPro" id="IPR014284">
    <property type="entry name" value="RNA_pol_sigma-70_dom"/>
</dbReference>
<dbReference type="EMBL" id="JBGGTQ010000004">
    <property type="protein sequence ID" value="MEZ0492393.1"/>
    <property type="molecule type" value="Genomic_DNA"/>
</dbReference>
<dbReference type="InterPro" id="IPR013324">
    <property type="entry name" value="RNA_pol_sigma_r3/r4-like"/>
</dbReference>
<dbReference type="RefSeq" id="WP_370718445.1">
    <property type="nucleotide sequence ID" value="NZ_JBGGTQ010000004.1"/>
</dbReference>
<evidence type="ECO:0000259" key="6">
    <source>
        <dbReference type="Pfam" id="PF08281"/>
    </source>
</evidence>
<dbReference type="Proteomes" id="UP001566476">
    <property type="component" value="Unassembled WGS sequence"/>
</dbReference>
<keyword evidence="2" id="KW-0805">Transcription regulation</keyword>
<feature type="region of interest" description="Disordered" evidence="5">
    <location>
        <begin position="1"/>
        <end position="23"/>
    </location>
</feature>
<feature type="domain" description="RNA polymerase sigma factor 70 region 4 type 2" evidence="6">
    <location>
        <begin position="134"/>
        <end position="184"/>
    </location>
</feature>
<reference evidence="7 8" key="1">
    <citation type="submission" date="2024-07" db="EMBL/GenBank/DDBJ databases">
        <authorList>
            <person name="Thanompreechachai J."/>
            <person name="Duangmal K."/>
        </authorList>
    </citation>
    <scope>NUCLEOTIDE SEQUENCE [LARGE SCALE GENOMIC DNA]</scope>
    <source>
        <strain evidence="7 8">TBRC 1896</strain>
    </source>
</reference>
<name>A0ABV4I137_9ACTN</name>
<dbReference type="Pfam" id="PF08281">
    <property type="entry name" value="Sigma70_r4_2"/>
    <property type="match status" value="1"/>
</dbReference>
<dbReference type="CDD" id="cd06171">
    <property type="entry name" value="Sigma70_r4"/>
    <property type="match status" value="1"/>
</dbReference>
<evidence type="ECO:0000256" key="5">
    <source>
        <dbReference type="SAM" id="MobiDB-lite"/>
    </source>
</evidence>
<organism evidence="7 8">
    <name type="scientific">Kineococcus mangrovi</name>
    <dbReference type="NCBI Taxonomy" id="1660183"/>
    <lineage>
        <taxon>Bacteria</taxon>
        <taxon>Bacillati</taxon>
        <taxon>Actinomycetota</taxon>
        <taxon>Actinomycetes</taxon>
        <taxon>Kineosporiales</taxon>
        <taxon>Kineosporiaceae</taxon>
        <taxon>Kineococcus</taxon>
    </lineage>
</organism>
<dbReference type="Gene3D" id="1.10.1740.10">
    <property type="match status" value="1"/>
</dbReference>
<protein>
    <submittedName>
        <fullName evidence="7">RNA polymerase sigma factor</fullName>
    </submittedName>
</protein>
<evidence type="ECO:0000256" key="4">
    <source>
        <dbReference type="ARBA" id="ARBA00023163"/>
    </source>
</evidence>
<dbReference type="InterPro" id="IPR036388">
    <property type="entry name" value="WH-like_DNA-bd_sf"/>
</dbReference>
<proteinExistence type="inferred from homology"/>
<gene>
    <name evidence="7" type="ORF">AB2L28_09090</name>
</gene>
<keyword evidence="8" id="KW-1185">Reference proteome</keyword>
<evidence type="ECO:0000256" key="2">
    <source>
        <dbReference type="ARBA" id="ARBA00023015"/>
    </source>
</evidence>
<dbReference type="SUPFAM" id="SSF88659">
    <property type="entry name" value="Sigma3 and sigma4 domains of RNA polymerase sigma factors"/>
    <property type="match status" value="1"/>
</dbReference>
<evidence type="ECO:0000256" key="3">
    <source>
        <dbReference type="ARBA" id="ARBA00023082"/>
    </source>
</evidence>
<evidence type="ECO:0000313" key="7">
    <source>
        <dbReference type="EMBL" id="MEZ0492393.1"/>
    </source>
</evidence>
<dbReference type="InterPro" id="IPR013249">
    <property type="entry name" value="RNA_pol_sigma70_r4_t2"/>
</dbReference>
<dbReference type="NCBIfam" id="TIGR02937">
    <property type="entry name" value="sigma70-ECF"/>
    <property type="match status" value="1"/>
</dbReference>
<dbReference type="PANTHER" id="PTHR43133:SF25">
    <property type="entry name" value="RNA POLYMERASE SIGMA FACTOR RFAY-RELATED"/>
    <property type="match status" value="1"/>
</dbReference>
<evidence type="ECO:0000256" key="1">
    <source>
        <dbReference type="ARBA" id="ARBA00010641"/>
    </source>
</evidence>
<dbReference type="PANTHER" id="PTHR43133">
    <property type="entry name" value="RNA POLYMERASE ECF-TYPE SIGMA FACTO"/>
    <property type="match status" value="1"/>
</dbReference>
<dbReference type="InterPro" id="IPR039425">
    <property type="entry name" value="RNA_pol_sigma-70-like"/>
</dbReference>
<dbReference type="InterPro" id="IPR013325">
    <property type="entry name" value="RNA_pol_sigma_r2"/>
</dbReference>
<dbReference type="Gene3D" id="1.10.10.10">
    <property type="entry name" value="Winged helix-like DNA-binding domain superfamily/Winged helix DNA-binding domain"/>
    <property type="match status" value="1"/>
</dbReference>
<dbReference type="SUPFAM" id="SSF88946">
    <property type="entry name" value="Sigma2 domain of RNA polymerase sigma factors"/>
    <property type="match status" value="1"/>
</dbReference>
<keyword evidence="3" id="KW-0731">Sigma factor</keyword>
<keyword evidence="4" id="KW-0804">Transcription</keyword>
<comment type="similarity">
    <text evidence="1">Belongs to the sigma-70 factor family. ECF subfamily.</text>
</comment>
<accession>A0ABV4I137</accession>